<gene>
    <name evidence="1" type="ORF">FC699_09870</name>
</gene>
<evidence type="ECO:0000313" key="2">
    <source>
        <dbReference type="Proteomes" id="UP000305222"/>
    </source>
</evidence>
<proteinExistence type="predicted"/>
<comment type="caution">
    <text evidence="1">The sequence shown here is derived from an EMBL/GenBank/DDBJ whole genome shotgun (WGS) entry which is preliminary data.</text>
</comment>
<dbReference type="Proteomes" id="UP000305222">
    <property type="component" value="Unassembled WGS sequence"/>
</dbReference>
<sequence length="145" mass="17170">MSKQIQKQGKNIKDILREITRGGNGMDKERIWNDKQNVLRRCSVAPTMHNQEDAEVVEVCNEYIHLKLQEKTQTKNRDLILTKEDFIKVLTKLEQKNEGLRRKDLDGRKARYLLAILNLLPEFRVVDREVFGKGQFRNKKFLVYI</sequence>
<accession>A0A4U3B6C1</accession>
<protein>
    <submittedName>
        <fullName evidence="1">Uncharacterized protein</fullName>
    </submittedName>
</protein>
<evidence type="ECO:0000313" key="1">
    <source>
        <dbReference type="EMBL" id="TKI96638.1"/>
    </source>
</evidence>
<organism evidence="1 2">
    <name type="scientific">Bacillus wiedmannii</name>
    <dbReference type="NCBI Taxonomy" id="1890302"/>
    <lineage>
        <taxon>Bacteria</taxon>
        <taxon>Bacillati</taxon>
        <taxon>Bacillota</taxon>
        <taxon>Bacilli</taxon>
        <taxon>Bacillales</taxon>
        <taxon>Bacillaceae</taxon>
        <taxon>Bacillus</taxon>
        <taxon>Bacillus cereus group</taxon>
    </lineage>
</organism>
<dbReference type="EMBL" id="SZON01000327">
    <property type="protein sequence ID" value="TKI96638.1"/>
    <property type="molecule type" value="Genomic_DNA"/>
</dbReference>
<reference evidence="1 2" key="1">
    <citation type="journal article" date="2019" name="Environ. Microbiol.">
        <title>An active ?-lactamase is a part of an orchestrated cell wall stress resistance network of Bacillus subtilis and related rhizosphere species.</title>
        <authorList>
            <person name="Bucher T."/>
            <person name="Keren-Paz A."/>
            <person name="Hausser J."/>
            <person name="Olender T."/>
            <person name="Cytryn E."/>
            <person name="Kolodkin-Gal I."/>
        </authorList>
    </citation>
    <scope>NUCLEOTIDE SEQUENCE [LARGE SCALE GENOMIC DNA]</scope>
    <source>
        <strain evidence="1 2">I5</strain>
    </source>
</reference>
<dbReference type="AlphaFoldDB" id="A0A4U3B6C1"/>
<name>A0A4U3B6C1_9BACI</name>